<evidence type="ECO:0000313" key="3">
    <source>
        <dbReference type="Proteomes" id="UP000050398"/>
    </source>
</evidence>
<dbReference type="Gene3D" id="3.40.30.10">
    <property type="entry name" value="Glutaredoxin"/>
    <property type="match status" value="1"/>
</dbReference>
<dbReference type="PROSITE" id="PS50404">
    <property type="entry name" value="GST_NTER"/>
    <property type="match status" value="1"/>
</dbReference>
<dbReference type="InterPro" id="IPR002109">
    <property type="entry name" value="Glutaredoxin"/>
</dbReference>
<dbReference type="OrthoDB" id="9795531at2"/>
<feature type="domain" description="GST N-terminal" evidence="1">
    <location>
        <begin position="2"/>
        <end position="77"/>
    </location>
</feature>
<dbReference type="PANTHER" id="PTHR34386:SF1">
    <property type="entry name" value="GLUTAREDOXIN-LIKE PROTEIN NRDH"/>
    <property type="match status" value="1"/>
</dbReference>
<dbReference type="RefSeq" id="WP_060670038.1">
    <property type="nucleotide sequence ID" value="NZ_JBCNGU010000008.1"/>
</dbReference>
<dbReference type="PANTHER" id="PTHR34386">
    <property type="entry name" value="GLUTAREDOXIN"/>
    <property type="match status" value="1"/>
</dbReference>
<dbReference type="EMBL" id="LIXZ01000001">
    <property type="protein sequence ID" value="KPL61302.1"/>
    <property type="molecule type" value="Genomic_DNA"/>
</dbReference>
<comment type="caution">
    <text evidence="2">The sequence shown here is derived from an EMBL/GenBank/DDBJ whole genome shotgun (WGS) entry which is preliminary data.</text>
</comment>
<protein>
    <submittedName>
        <fullName evidence="2">Glutaredoxin</fullName>
    </submittedName>
</protein>
<dbReference type="PROSITE" id="PS51354">
    <property type="entry name" value="GLUTAREDOXIN_2"/>
    <property type="match status" value="1"/>
</dbReference>
<dbReference type="InterPro" id="IPR011911">
    <property type="entry name" value="GlrX_YruB"/>
</dbReference>
<dbReference type="InterPro" id="IPR036249">
    <property type="entry name" value="Thioredoxin-like_sf"/>
</dbReference>
<dbReference type="eggNOG" id="COG0695">
    <property type="taxonomic scope" value="Bacteria"/>
</dbReference>
<dbReference type="NCBIfam" id="TIGR02196">
    <property type="entry name" value="GlrX_YruB"/>
    <property type="match status" value="1"/>
</dbReference>
<dbReference type="CDD" id="cd02976">
    <property type="entry name" value="NrdH"/>
    <property type="match status" value="1"/>
</dbReference>
<dbReference type="InterPro" id="IPR004045">
    <property type="entry name" value="Glutathione_S-Trfase_N"/>
</dbReference>
<dbReference type="Pfam" id="PF00462">
    <property type="entry name" value="Glutaredoxin"/>
    <property type="match status" value="1"/>
</dbReference>
<gene>
    <name evidence="2" type="ORF">AM506_01325</name>
</gene>
<dbReference type="InterPro" id="IPR051548">
    <property type="entry name" value="Grx-like_ET"/>
</dbReference>
<sequence>MKEVTLYSQPECPPCEVVKMFLKEHNVNYKEINIKKDEQARNYLINQLNSYSTPTVTIDSEVISGFNLEALSAALNK</sequence>
<evidence type="ECO:0000313" key="2">
    <source>
        <dbReference type="EMBL" id="KPL61302.1"/>
    </source>
</evidence>
<reference evidence="2 3" key="1">
    <citation type="submission" date="2015-08" db="EMBL/GenBank/DDBJ databases">
        <title>Draft Genome Sequence of Bacillus vietnamensis UCD-SED5.</title>
        <authorList>
            <person name="Lee R.D."/>
            <person name="Jospin G."/>
            <person name="Lang J.M."/>
            <person name="Coil D.A."/>
            <person name="Eisen J.A."/>
        </authorList>
    </citation>
    <scope>NUCLEOTIDE SEQUENCE [LARGE SCALE GENOMIC DNA]</scope>
    <source>
        <strain evidence="2 3">UCD-SED5</strain>
    </source>
</reference>
<name>A0A0P6W1D5_9BACI</name>
<dbReference type="SUPFAM" id="SSF52833">
    <property type="entry name" value="Thioredoxin-like"/>
    <property type="match status" value="1"/>
</dbReference>
<dbReference type="PATRIC" id="fig|218284.4.peg.276"/>
<dbReference type="Proteomes" id="UP000050398">
    <property type="component" value="Unassembled WGS sequence"/>
</dbReference>
<dbReference type="GO" id="GO:0009055">
    <property type="term" value="F:electron transfer activity"/>
    <property type="evidence" value="ECO:0007669"/>
    <property type="project" value="TreeGrafter"/>
</dbReference>
<dbReference type="AlphaFoldDB" id="A0A0P6W1D5"/>
<proteinExistence type="predicted"/>
<accession>A0A0P6W1D5</accession>
<evidence type="ECO:0000259" key="1">
    <source>
        <dbReference type="PROSITE" id="PS50404"/>
    </source>
</evidence>
<organism evidence="2 3">
    <name type="scientific">Rossellomorea vietnamensis</name>
    <dbReference type="NCBI Taxonomy" id="218284"/>
    <lineage>
        <taxon>Bacteria</taxon>
        <taxon>Bacillati</taxon>
        <taxon>Bacillota</taxon>
        <taxon>Bacilli</taxon>
        <taxon>Bacillales</taxon>
        <taxon>Bacillaceae</taxon>
        <taxon>Rossellomorea</taxon>
    </lineage>
</organism>
<dbReference type="GO" id="GO:0045454">
    <property type="term" value="P:cell redox homeostasis"/>
    <property type="evidence" value="ECO:0007669"/>
    <property type="project" value="TreeGrafter"/>
</dbReference>